<gene>
    <name evidence="1" type="ORF">JS44_09990</name>
</gene>
<name>A0A094JIK6_9BACL</name>
<comment type="caution">
    <text evidence="1">The sequence shown here is derived from an EMBL/GenBank/DDBJ whole genome shotgun (WGS) entry which is preliminary data.</text>
</comment>
<organism evidence="1">
    <name type="scientific">Anoxybacillus flavithermus</name>
    <dbReference type="NCBI Taxonomy" id="33934"/>
    <lineage>
        <taxon>Bacteria</taxon>
        <taxon>Bacillati</taxon>
        <taxon>Bacillota</taxon>
        <taxon>Bacilli</taxon>
        <taxon>Bacillales</taxon>
        <taxon>Anoxybacillaceae</taxon>
        <taxon>Anoxybacillus</taxon>
    </lineage>
</organism>
<evidence type="ECO:0000313" key="1">
    <source>
        <dbReference type="EMBL" id="KFZ32366.1"/>
    </source>
</evidence>
<dbReference type="EMBL" id="JPZO01000059">
    <property type="protein sequence ID" value="KFZ32366.1"/>
    <property type="molecule type" value="Genomic_DNA"/>
</dbReference>
<accession>A0A094JIK6</accession>
<reference evidence="1" key="1">
    <citation type="submission" date="2014-08" db="EMBL/GenBank/DDBJ databases">
        <title>Fullgenome sequencing of Anoxybacillus sp.25 isolate from Garga hot-spring Russia.</title>
        <authorList>
            <person name="Rozanov A.S."/>
            <person name="Kotenko A.V."/>
            <person name="Malup T.K."/>
            <person name="Peltek S.E."/>
        </authorList>
    </citation>
    <scope>NUCLEOTIDE SEQUENCE [LARGE SCALE GENOMIC DNA]</scope>
    <source>
        <strain evidence="1">25</strain>
    </source>
</reference>
<dbReference type="AlphaFoldDB" id="A0A094JIK6"/>
<protein>
    <submittedName>
        <fullName evidence="1">Uncharacterized protein</fullName>
    </submittedName>
</protein>
<sequence length="83" mass="9601">MESILVLLQDGLIPEDVRDEMIHELMTQYVEGALESSIVSKVIGNVLQKGYSKISFRLEQFVLKQSTQRNKFQKHFVLSEEKC</sequence>
<proteinExistence type="predicted"/>